<dbReference type="EMBL" id="AAZO01004422">
    <property type="status" value="NOT_ANNOTATED_CDS"/>
    <property type="molecule type" value="Genomic_DNA"/>
</dbReference>
<dbReference type="InterPro" id="IPR001394">
    <property type="entry name" value="Peptidase_C19_UCH"/>
</dbReference>
<evidence type="ECO:0000313" key="9">
    <source>
        <dbReference type="EMBL" id="EEB15644.1"/>
    </source>
</evidence>
<sequence length="485" mass="54655">MTLIKVKWGKELFSDVEANTDEDLLVFKAQLFALTGVHPNRQKIVVKGTNVKEWSTTNIKDGITLMLMGSKDEDISKEPIVKPVFMEDMSECELATALDLPAGLTNLGNTCYMNATVQCLKTVPELREALKKYSGTVQLGGPEGILPAQSITAALRDLYSSMDQGNSMPPFVLLQVLHMAFPRFAEKSSHGGFQQQDANECWTELIRMLQQKLLPKVEDDKPTHFKSLIDQYFGGTFVFEMKCSETEDEPVTHGKEDFLQLSCFISADVKFMLSGLRNKLQEQITKQSPTLGRDAVYLKSSKINRLPAYLTIQFVRFFYKEKGSINAKILKDIKFPLEFDAFELCTVELQKKLAPMRAKFKALEDEQVKESLKDKKKDNLENEESKVKTETKTEPYWFSDDLGSNNSGYYSLQAVLTHKGRTSSSGHYVAWIKQKANVWLKCDDDVVSPVTEEDVLKLSGGGDWHCAYVLLYGPKVLETPVVTNA</sequence>
<dbReference type="Gene3D" id="3.90.70.10">
    <property type="entry name" value="Cysteine proteinases"/>
    <property type="match status" value="1"/>
</dbReference>
<evidence type="ECO:0000313" key="11">
    <source>
        <dbReference type="Proteomes" id="UP000009046"/>
    </source>
</evidence>
<dbReference type="InParanoid" id="E0VQI8"/>
<dbReference type="KEGG" id="phu:Phum_PHUM378180"/>
<dbReference type="PROSITE" id="PS00973">
    <property type="entry name" value="USP_2"/>
    <property type="match status" value="1"/>
</dbReference>
<comment type="similarity">
    <text evidence="2">Belongs to the peptidase C19 family. USP14/UBP6 subfamily.</text>
</comment>
<dbReference type="OrthoDB" id="333239at2759"/>
<keyword evidence="3 7" id="KW-0645">Protease</keyword>
<accession>E0VQI8</accession>
<dbReference type="GeneID" id="8237172"/>
<dbReference type="STRING" id="121224.E0VQI8"/>
<dbReference type="PROSITE" id="PS00972">
    <property type="entry name" value="USP_1"/>
    <property type="match status" value="1"/>
</dbReference>
<dbReference type="OMA" id="FKSDAEY"/>
<dbReference type="Gene3D" id="3.10.20.90">
    <property type="entry name" value="Phosphatidylinositol 3-kinase Catalytic Subunit, Chain A, domain 1"/>
    <property type="match status" value="1"/>
</dbReference>
<keyword evidence="11" id="KW-1185">Reference proteome</keyword>
<dbReference type="Proteomes" id="UP000009046">
    <property type="component" value="Unassembled WGS sequence"/>
</dbReference>
<dbReference type="SMART" id="SM00213">
    <property type="entry name" value="UBQ"/>
    <property type="match status" value="1"/>
</dbReference>
<dbReference type="InterPro" id="IPR018200">
    <property type="entry name" value="USP_CS"/>
</dbReference>
<dbReference type="PROSITE" id="PS50235">
    <property type="entry name" value="USP_3"/>
    <property type="match status" value="1"/>
</dbReference>
<dbReference type="CDD" id="cd02657">
    <property type="entry name" value="Peptidase_C19A"/>
    <property type="match status" value="1"/>
</dbReference>
<dbReference type="InterPro" id="IPR038765">
    <property type="entry name" value="Papain-like_cys_pep_sf"/>
</dbReference>
<comment type="catalytic activity">
    <reaction evidence="1 7">
        <text>Thiol-dependent hydrolysis of ester, thioester, amide, peptide and isopeptide bonds formed by the C-terminal Gly of ubiquitin (a 76-residue protein attached to proteins as an intracellular targeting signal).</text>
        <dbReference type="EC" id="3.4.19.12"/>
    </reaction>
</comment>
<reference evidence="9" key="1">
    <citation type="submission" date="2007-04" db="EMBL/GenBank/DDBJ databases">
        <title>Annotation of Pediculus humanus corporis strain USDA.</title>
        <authorList>
            <person name="Kirkness E."/>
            <person name="Hannick L."/>
            <person name="Hass B."/>
            <person name="Bruggner R."/>
            <person name="Lawson D."/>
            <person name="Bidwell S."/>
            <person name="Joardar V."/>
            <person name="Caler E."/>
            <person name="Walenz B."/>
            <person name="Inman J."/>
            <person name="Schobel S."/>
            <person name="Galinsky K."/>
            <person name="Amedeo P."/>
            <person name="Strausberg R."/>
        </authorList>
    </citation>
    <scope>NUCLEOTIDE SEQUENCE</scope>
    <source>
        <strain evidence="9">USDA</strain>
    </source>
</reference>
<evidence type="ECO:0000256" key="1">
    <source>
        <dbReference type="ARBA" id="ARBA00000707"/>
    </source>
</evidence>
<name>E0VQI8_PEDHC</name>
<dbReference type="PANTHER" id="PTHR43982:SF1">
    <property type="entry name" value="UBIQUITIN CARBOXYL-TERMINAL HYDROLASE 14"/>
    <property type="match status" value="1"/>
</dbReference>
<dbReference type="GO" id="GO:0070628">
    <property type="term" value="F:proteasome binding"/>
    <property type="evidence" value="ECO:0007669"/>
    <property type="project" value="TreeGrafter"/>
</dbReference>
<evidence type="ECO:0000256" key="2">
    <source>
        <dbReference type="ARBA" id="ARBA00008739"/>
    </source>
</evidence>
<dbReference type="InterPro" id="IPR028889">
    <property type="entry name" value="USP"/>
</dbReference>
<keyword evidence="6 7" id="KW-0788">Thiol protease</keyword>
<evidence type="ECO:0000313" key="10">
    <source>
        <dbReference type="EnsemblMetazoa" id="PHUM378180-PA"/>
    </source>
</evidence>
<dbReference type="VEuPathDB" id="VectorBase:PHUM378180"/>
<dbReference type="AlphaFoldDB" id="E0VQI8"/>
<dbReference type="MEROPS" id="C19.015"/>
<evidence type="ECO:0000256" key="6">
    <source>
        <dbReference type="ARBA" id="ARBA00022807"/>
    </source>
</evidence>
<dbReference type="InterPro" id="IPR029071">
    <property type="entry name" value="Ubiquitin-like_domsf"/>
</dbReference>
<dbReference type="RefSeq" id="XP_002428382.1">
    <property type="nucleotide sequence ID" value="XM_002428337.1"/>
</dbReference>
<dbReference type="CDD" id="cd16104">
    <property type="entry name" value="Ubl_USP14_like"/>
    <property type="match status" value="1"/>
</dbReference>
<dbReference type="GO" id="GO:0016579">
    <property type="term" value="P:protein deubiquitination"/>
    <property type="evidence" value="ECO:0007669"/>
    <property type="project" value="InterPro"/>
</dbReference>
<dbReference type="InterPro" id="IPR000626">
    <property type="entry name" value="Ubiquitin-like_dom"/>
</dbReference>
<evidence type="ECO:0000256" key="3">
    <source>
        <dbReference type="ARBA" id="ARBA00022670"/>
    </source>
</evidence>
<evidence type="ECO:0000256" key="5">
    <source>
        <dbReference type="ARBA" id="ARBA00022801"/>
    </source>
</evidence>
<protein>
    <recommendedName>
        <fullName evidence="7">Ubiquitin carboxyl-terminal hydrolase</fullName>
        <ecNumber evidence="7">3.4.19.12</ecNumber>
    </recommendedName>
</protein>
<evidence type="ECO:0000259" key="8">
    <source>
        <dbReference type="PROSITE" id="PS50235"/>
    </source>
</evidence>
<dbReference type="SUPFAM" id="SSF54236">
    <property type="entry name" value="Ubiquitin-like"/>
    <property type="match status" value="1"/>
</dbReference>
<dbReference type="EnsemblMetazoa" id="PHUM378180-RA">
    <property type="protein sequence ID" value="PHUM378180-PA"/>
    <property type="gene ID" value="PHUM378180"/>
</dbReference>
<evidence type="ECO:0000256" key="4">
    <source>
        <dbReference type="ARBA" id="ARBA00022786"/>
    </source>
</evidence>
<dbReference type="CTD" id="8237172"/>
<dbReference type="GO" id="GO:0043161">
    <property type="term" value="P:proteasome-mediated ubiquitin-dependent protein catabolic process"/>
    <property type="evidence" value="ECO:0007669"/>
    <property type="project" value="InterPro"/>
</dbReference>
<gene>
    <name evidence="10" type="primary">8237172</name>
    <name evidence="9" type="ORF">Phum_PHUM378180</name>
</gene>
<proteinExistence type="inferred from homology"/>
<dbReference type="SUPFAM" id="SSF54001">
    <property type="entry name" value="Cysteine proteinases"/>
    <property type="match status" value="1"/>
</dbReference>
<organism>
    <name type="scientific">Pediculus humanus subsp. corporis</name>
    <name type="common">Body louse</name>
    <dbReference type="NCBI Taxonomy" id="121224"/>
    <lineage>
        <taxon>Eukaryota</taxon>
        <taxon>Metazoa</taxon>
        <taxon>Ecdysozoa</taxon>
        <taxon>Arthropoda</taxon>
        <taxon>Hexapoda</taxon>
        <taxon>Insecta</taxon>
        <taxon>Pterygota</taxon>
        <taxon>Neoptera</taxon>
        <taxon>Paraneoptera</taxon>
        <taxon>Psocodea</taxon>
        <taxon>Troctomorpha</taxon>
        <taxon>Phthiraptera</taxon>
        <taxon>Anoplura</taxon>
        <taxon>Pediculidae</taxon>
        <taxon>Pediculus</taxon>
    </lineage>
</organism>
<dbReference type="GO" id="GO:0004843">
    <property type="term" value="F:cysteine-type deubiquitinase activity"/>
    <property type="evidence" value="ECO:0007669"/>
    <property type="project" value="UniProtKB-UniRule"/>
</dbReference>
<keyword evidence="5 7" id="KW-0378">Hydrolase</keyword>
<reference evidence="9" key="2">
    <citation type="submission" date="2007-04" db="EMBL/GenBank/DDBJ databases">
        <title>The genome of the human body louse.</title>
        <authorList>
            <consortium name="The Human Body Louse Genome Consortium"/>
            <person name="Kirkness E."/>
            <person name="Walenz B."/>
            <person name="Hass B."/>
            <person name="Bruggner R."/>
            <person name="Strausberg R."/>
        </authorList>
    </citation>
    <scope>NUCLEOTIDE SEQUENCE</scope>
    <source>
        <strain evidence="9">USDA</strain>
    </source>
</reference>
<dbReference type="PANTHER" id="PTHR43982">
    <property type="entry name" value="UBIQUITIN CARBOXYL-TERMINAL HYDROLASE"/>
    <property type="match status" value="1"/>
</dbReference>
<dbReference type="EC" id="3.4.19.12" evidence="7"/>
<dbReference type="Pfam" id="PF00443">
    <property type="entry name" value="UCH"/>
    <property type="match status" value="1"/>
</dbReference>
<evidence type="ECO:0000256" key="7">
    <source>
        <dbReference type="RuleBase" id="RU366025"/>
    </source>
</evidence>
<dbReference type="eggNOG" id="KOG1872">
    <property type="taxonomic scope" value="Eukaryota"/>
</dbReference>
<reference evidence="10" key="3">
    <citation type="submission" date="2021-02" db="UniProtKB">
        <authorList>
            <consortium name="EnsemblMetazoa"/>
        </authorList>
    </citation>
    <scope>IDENTIFICATION</scope>
    <source>
        <strain evidence="10">USDA</strain>
    </source>
</reference>
<keyword evidence="4 7" id="KW-0833">Ubl conjugation pathway</keyword>
<dbReference type="FunCoup" id="E0VQI8">
    <property type="interactions" value="2213"/>
</dbReference>
<dbReference type="HOGENOM" id="CLU_017549_2_1_1"/>
<dbReference type="GO" id="GO:0061136">
    <property type="term" value="P:regulation of proteasomal protein catabolic process"/>
    <property type="evidence" value="ECO:0007669"/>
    <property type="project" value="TreeGrafter"/>
</dbReference>
<dbReference type="FunFam" id="3.90.70.10:FF:000032">
    <property type="entry name" value="Ubiquitin carboxyl-terminal hydrolase 14"/>
    <property type="match status" value="1"/>
</dbReference>
<dbReference type="InterPro" id="IPR044635">
    <property type="entry name" value="UBP14-like"/>
</dbReference>
<feature type="domain" description="USP" evidence="8">
    <location>
        <begin position="102"/>
        <end position="475"/>
    </location>
</feature>
<dbReference type="EMBL" id="DS235430">
    <property type="protein sequence ID" value="EEB15644.1"/>
    <property type="molecule type" value="Genomic_DNA"/>
</dbReference>